<reference evidence="2" key="1">
    <citation type="journal article" date="2022" name="bioRxiv">
        <title>Sequencing and chromosome-scale assembly of the giantPleurodeles waltlgenome.</title>
        <authorList>
            <person name="Brown T."/>
            <person name="Elewa A."/>
            <person name="Iarovenko S."/>
            <person name="Subramanian E."/>
            <person name="Araus A.J."/>
            <person name="Petzold A."/>
            <person name="Susuki M."/>
            <person name="Suzuki K.-i.T."/>
            <person name="Hayashi T."/>
            <person name="Toyoda A."/>
            <person name="Oliveira C."/>
            <person name="Osipova E."/>
            <person name="Leigh N.D."/>
            <person name="Simon A."/>
            <person name="Yun M.H."/>
        </authorList>
    </citation>
    <scope>NUCLEOTIDE SEQUENCE</scope>
    <source>
        <strain evidence="2">20211129_DDA</strain>
        <tissue evidence="2">Liver</tissue>
    </source>
</reference>
<organism evidence="2 3">
    <name type="scientific">Pleurodeles waltl</name>
    <name type="common">Iberian ribbed newt</name>
    <dbReference type="NCBI Taxonomy" id="8319"/>
    <lineage>
        <taxon>Eukaryota</taxon>
        <taxon>Metazoa</taxon>
        <taxon>Chordata</taxon>
        <taxon>Craniata</taxon>
        <taxon>Vertebrata</taxon>
        <taxon>Euteleostomi</taxon>
        <taxon>Amphibia</taxon>
        <taxon>Batrachia</taxon>
        <taxon>Caudata</taxon>
        <taxon>Salamandroidea</taxon>
        <taxon>Salamandridae</taxon>
        <taxon>Pleurodelinae</taxon>
        <taxon>Pleurodeles</taxon>
    </lineage>
</organism>
<keyword evidence="3" id="KW-1185">Reference proteome</keyword>
<sequence>MYWVWPGHETRWPLRASAPPATILGGRRGARTAGKPIVSGALHTRNSGDMDSCPGTPQERDGGQETCGSSQANKAWQEGRSRVSRKPGTVRPQRQEGSQACCGFRGSCDDPRLPAYNVWKHPRTFGSL</sequence>
<feature type="region of interest" description="Disordered" evidence="1">
    <location>
        <begin position="22"/>
        <end position="99"/>
    </location>
</feature>
<evidence type="ECO:0000313" key="3">
    <source>
        <dbReference type="Proteomes" id="UP001066276"/>
    </source>
</evidence>
<name>A0AAV7QCZ5_PLEWA</name>
<dbReference type="Proteomes" id="UP001066276">
    <property type="component" value="Chromosome 6"/>
</dbReference>
<evidence type="ECO:0000313" key="2">
    <source>
        <dbReference type="EMBL" id="KAJ1138286.1"/>
    </source>
</evidence>
<gene>
    <name evidence="2" type="ORF">NDU88_004677</name>
</gene>
<protein>
    <submittedName>
        <fullName evidence="2">Uncharacterized protein</fullName>
    </submittedName>
</protein>
<evidence type="ECO:0000256" key="1">
    <source>
        <dbReference type="SAM" id="MobiDB-lite"/>
    </source>
</evidence>
<comment type="caution">
    <text evidence="2">The sequence shown here is derived from an EMBL/GenBank/DDBJ whole genome shotgun (WGS) entry which is preliminary data.</text>
</comment>
<dbReference type="AlphaFoldDB" id="A0AAV7QCZ5"/>
<accession>A0AAV7QCZ5</accession>
<dbReference type="EMBL" id="JANPWB010000010">
    <property type="protein sequence ID" value="KAJ1138286.1"/>
    <property type="molecule type" value="Genomic_DNA"/>
</dbReference>
<proteinExistence type="predicted"/>